<sequence>MFQDITNWFKSPNGIFQILGLFGYLILISEMLFHSIKTYKIKKTKNITWKWILSYLIGALFLFTYSLYLELWAIFFPICFQIFVIIIVINMKMFLKQENSESLLNDEEQSHKNSEESSQEFNLDSPYQKLSDDNRYHQLSQSDKHTYQQFSPPKPPYERIFPHRDDNDLYDAYNNNNEPILPQLL</sequence>
<protein>
    <submittedName>
        <fullName evidence="2">Uncharacterized protein</fullName>
    </submittedName>
</protein>
<reference evidence="2" key="1">
    <citation type="submission" date="2018-05" db="EMBL/GenBank/DDBJ databases">
        <authorList>
            <person name="Lanie J.A."/>
            <person name="Ng W.-L."/>
            <person name="Kazmierczak K.M."/>
            <person name="Andrzejewski T.M."/>
            <person name="Davidsen T.M."/>
            <person name="Wayne K.J."/>
            <person name="Tettelin H."/>
            <person name="Glass J.I."/>
            <person name="Rusch D."/>
            <person name="Podicherti R."/>
            <person name="Tsui H.-C.T."/>
            <person name="Winkler M.E."/>
        </authorList>
    </citation>
    <scope>NUCLEOTIDE SEQUENCE</scope>
</reference>
<evidence type="ECO:0000313" key="2">
    <source>
        <dbReference type="EMBL" id="SVA31209.1"/>
    </source>
</evidence>
<feature type="transmembrane region" description="Helical" evidence="1">
    <location>
        <begin position="74"/>
        <end position="95"/>
    </location>
</feature>
<dbReference type="AlphaFoldDB" id="A0A381USU9"/>
<feature type="transmembrane region" description="Helical" evidence="1">
    <location>
        <begin position="15"/>
        <end position="36"/>
    </location>
</feature>
<organism evidence="2">
    <name type="scientific">marine metagenome</name>
    <dbReference type="NCBI Taxonomy" id="408172"/>
    <lineage>
        <taxon>unclassified sequences</taxon>
        <taxon>metagenomes</taxon>
        <taxon>ecological metagenomes</taxon>
    </lineage>
</organism>
<proteinExistence type="predicted"/>
<keyword evidence="1" id="KW-1133">Transmembrane helix</keyword>
<accession>A0A381USU9</accession>
<keyword evidence="1" id="KW-0472">Membrane</keyword>
<keyword evidence="1" id="KW-0812">Transmembrane</keyword>
<name>A0A381USU9_9ZZZZ</name>
<feature type="transmembrane region" description="Helical" evidence="1">
    <location>
        <begin position="48"/>
        <end position="68"/>
    </location>
</feature>
<gene>
    <name evidence="2" type="ORF">METZ01_LOCUS84063</name>
</gene>
<dbReference type="EMBL" id="UINC01007063">
    <property type="protein sequence ID" value="SVA31209.1"/>
    <property type="molecule type" value="Genomic_DNA"/>
</dbReference>
<evidence type="ECO:0000256" key="1">
    <source>
        <dbReference type="SAM" id="Phobius"/>
    </source>
</evidence>